<evidence type="ECO:0000256" key="2">
    <source>
        <dbReference type="ARBA" id="ARBA00012028"/>
    </source>
</evidence>
<feature type="binding site" evidence="6">
    <location>
        <position position="83"/>
    </location>
    <ligand>
        <name>substrate</name>
    </ligand>
</feature>
<dbReference type="InterPro" id="IPR013078">
    <property type="entry name" value="His_Pase_superF_clade-1"/>
</dbReference>
<dbReference type="CDD" id="cd07067">
    <property type="entry name" value="HP_PGM_like"/>
    <property type="match status" value="1"/>
</dbReference>
<feature type="binding site" evidence="6">
    <location>
        <begin position="108"/>
        <end position="111"/>
    </location>
    <ligand>
        <name>substrate</name>
    </ligand>
</feature>
<dbReference type="InterPro" id="IPR005952">
    <property type="entry name" value="Phosphogly_mut1"/>
</dbReference>
<evidence type="ECO:0000256" key="1">
    <source>
        <dbReference type="ARBA" id="ARBA00006717"/>
    </source>
</evidence>
<evidence type="ECO:0000256" key="6">
    <source>
        <dbReference type="PIRSR" id="PIRSR613078-2"/>
    </source>
</evidence>
<keyword evidence="3" id="KW-0324">Glycolysis</keyword>
<feature type="active site" description="Proton donor/acceptor" evidence="5">
    <location>
        <position position="108"/>
    </location>
</feature>
<dbReference type="Pfam" id="PF00300">
    <property type="entry name" value="His_Phos_1"/>
    <property type="match status" value="1"/>
</dbReference>
<feature type="binding site" evidence="6">
    <location>
        <begin position="16"/>
        <end position="23"/>
    </location>
    <ligand>
        <name>substrate</name>
    </ligand>
</feature>
<dbReference type="GO" id="GO:0006096">
    <property type="term" value="P:glycolytic process"/>
    <property type="evidence" value="ECO:0007669"/>
    <property type="project" value="UniProtKB-KW"/>
</dbReference>
<name>A0A1G1Z4S8_9BACT</name>
<dbReference type="PANTHER" id="PTHR11931">
    <property type="entry name" value="PHOSPHOGLYCERATE MUTASE"/>
    <property type="match status" value="1"/>
</dbReference>
<proteinExistence type="inferred from homology"/>
<evidence type="ECO:0000313" key="8">
    <source>
        <dbReference type="Proteomes" id="UP000178808"/>
    </source>
</evidence>
<keyword evidence="4" id="KW-0413">Isomerase</keyword>
<dbReference type="SMART" id="SM00855">
    <property type="entry name" value="PGAM"/>
    <property type="match status" value="1"/>
</dbReference>
<dbReference type="InterPro" id="IPR029033">
    <property type="entry name" value="His_PPase_superfam"/>
</dbReference>
<sequence length="234" mass="27729">MRQIIQKWPNYLILVRHGQSVYNEERELVNRGVIETYTKNVKEVRSADLPLSELGKLQAEKTGLYLKEHFPRINLILSSPFERAYDTARIIAKHFPETRFVLEERVREKEYGITEALTPAELKSLFPYEYERKQKEEKYYYRPPGGESSPDVNLRIWSFLTTLVREHAKMNVLVVTHSVVMLSFRKLLEKFSEQQLSKIDREDALKNCAIISYRFDRDLKPKPKLKLEFYNKVA</sequence>
<comment type="similarity">
    <text evidence="1">Belongs to the phosphoglycerate mutase family. BPG-dependent PGAM subfamily.</text>
</comment>
<accession>A0A1G1Z4S8</accession>
<reference evidence="7 8" key="1">
    <citation type="journal article" date="2016" name="Nat. Commun.">
        <title>Thousands of microbial genomes shed light on interconnected biogeochemical processes in an aquifer system.</title>
        <authorList>
            <person name="Anantharaman K."/>
            <person name="Brown C.T."/>
            <person name="Hug L.A."/>
            <person name="Sharon I."/>
            <person name="Castelle C.J."/>
            <person name="Probst A.J."/>
            <person name="Thomas B.C."/>
            <person name="Singh A."/>
            <person name="Wilkins M.J."/>
            <person name="Karaoz U."/>
            <person name="Brodie E.L."/>
            <person name="Williams K.H."/>
            <person name="Hubbard S.S."/>
            <person name="Banfield J.F."/>
        </authorList>
    </citation>
    <scope>NUCLEOTIDE SEQUENCE [LARGE SCALE GENOMIC DNA]</scope>
</reference>
<feature type="active site" description="Tele-phosphohistidine intermediate" evidence="5">
    <location>
        <position position="17"/>
    </location>
</feature>
<dbReference type="PROSITE" id="PS00175">
    <property type="entry name" value="PG_MUTASE"/>
    <property type="match status" value="1"/>
</dbReference>
<evidence type="ECO:0000313" key="7">
    <source>
        <dbReference type="EMBL" id="OGY59638.1"/>
    </source>
</evidence>
<comment type="caution">
    <text evidence="7">The sequence shown here is derived from an EMBL/GenBank/DDBJ whole genome shotgun (WGS) entry which is preliminary data.</text>
</comment>
<evidence type="ECO:0000256" key="5">
    <source>
        <dbReference type="PIRSR" id="PIRSR613078-1"/>
    </source>
</evidence>
<dbReference type="Proteomes" id="UP000178808">
    <property type="component" value="Unassembled WGS sequence"/>
</dbReference>
<organism evidence="7 8">
    <name type="scientific">Candidatus Colwellbacteria bacterium RIFCSPLOWO2_02_FULL_44_20b</name>
    <dbReference type="NCBI Taxonomy" id="1797691"/>
    <lineage>
        <taxon>Bacteria</taxon>
        <taxon>Candidatus Colwelliibacteriota</taxon>
    </lineage>
</organism>
<evidence type="ECO:0000256" key="3">
    <source>
        <dbReference type="ARBA" id="ARBA00023152"/>
    </source>
</evidence>
<dbReference type="Gene3D" id="3.40.50.1240">
    <property type="entry name" value="Phosphoglycerate mutase-like"/>
    <property type="match status" value="1"/>
</dbReference>
<gene>
    <name evidence="7" type="ORF">A3I31_00500</name>
</gene>
<protein>
    <recommendedName>
        <fullName evidence="2">phosphoglycerate mutase (2,3-diphosphoglycerate-dependent)</fullName>
        <ecNumber evidence="2">5.4.2.11</ecNumber>
    </recommendedName>
</protein>
<dbReference type="EMBL" id="MHIZ01000031">
    <property type="protein sequence ID" value="OGY59638.1"/>
    <property type="molecule type" value="Genomic_DNA"/>
</dbReference>
<dbReference type="GO" id="GO:0004619">
    <property type="term" value="F:phosphoglycerate mutase activity"/>
    <property type="evidence" value="ECO:0007669"/>
    <property type="project" value="UniProtKB-EC"/>
</dbReference>
<evidence type="ECO:0000256" key="4">
    <source>
        <dbReference type="ARBA" id="ARBA00023235"/>
    </source>
</evidence>
<dbReference type="AlphaFoldDB" id="A0A1G1Z4S8"/>
<dbReference type="InterPro" id="IPR001345">
    <property type="entry name" value="PG/BPGM_mutase_AS"/>
</dbReference>
<dbReference type="EC" id="5.4.2.11" evidence="2"/>
<dbReference type="SUPFAM" id="SSF53254">
    <property type="entry name" value="Phosphoglycerate mutase-like"/>
    <property type="match status" value="1"/>
</dbReference>